<comment type="caution">
    <text evidence="2">The sequence shown here is derived from an EMBL/GenBank/DDBJ whole genome shotgun (WGS) entry which is preliminary data.</text>
</comment>
<reference evidence="2" key="1">
    <citation type="journal article" date="2020" name="Phytopathology">
        <title>Genome sequence of the chestnut blight fungus Cryphonectria parasitica EP155: A fundamental resource for an archetypical invasive plant pathogen.</title>
        <authorList>
            <person name="Crouch J.A."/>
            <person name="Dawe A."/>
            <person name="Aerts A."/>
            <person name="Barry K."/>
            <person name="Churchill A.C.L."/>
            <person name="Grimwood J."/>
            <person name="Hillman B."/>
            <person name="Milgroom M.G."/>
            <person name="Pangilinan J."/>
            <person name="Smith M."/>
            <person name="Salamov A."/>
            <person name="Schmutz J."/>
            <person name="Yadav J."/>
            <person name="Grigoriev I.V."/>
            <person name="Nuss D."/>
        </authorList>
    </citation>
    <scope>NUCLEOTIDE SEQUENCE</scope>
    <source>
        <strain evidence="2">EP155</strain>
    </source>
</reference>
<dbReference type="EMBL" id="MU032352">
    <property type="protein sequence ID" value="KAF3760880.1"/>
    <property type="molecule type" value="Genomic_DNA"/>
</dbReference>
<protein>
    <submittedName>
        <fullName evidence="2">Uncharacterized protein</fullName>
    </submittedName>
</protein>
<keyword evidence="3" id="KW-1185">Reference proteome</keyword>
<sequence length="641" mass="69772">MSSTSSGSKKSGKWWRVWQRFKKKDVNPEVTFKADKWESATMIIWLGASWTPFNLGDATVGGISVDVDLQLAAIGLINKVMDTFVQSSLKHTASVVLTIWMAFGVRGAGLLDLELEKELTEPLTCIVNFYKRASLNGWKKLGTRDILRFLASLSVAFCVLLLGLAVNTIGIPKERWWPTGDTEGYHLTGSMREMMTITMPRTHFVSLDWNNYWNEAWEMIGSGPVSWDAAAAIVAASTYTLLSGIPAPYQQPDPGWFAVTTEIPGYMTGVNTVVNGSTVQTMSVQNSVVQDTFNYFTANGSHSFQRYANGWHAFLNLTVPMLTTTCTSGFPGNATCDGCIEVDGPRGESPTDSTLEVTIGAVTALNFTGVTCNMTFSQALYPVGSWIIDGAGVSVSLDNYGSNKGTKPLPLGPFTEDRTCAGDVKGELNSITSRMSGLLDSGIVYHMVLTARNLAYFNKNFSATDDARGMAPVIAVMAQHLVTIADWNTTTSSDPEETTVSFPIRWEIYASGPRMAWEWAAVVILVVVLLALLAGGLYGLVKGIEPGPWLEKGGIMLLANQSKPIDSAKESVGGEASEEAEEATYYVRDSTAAHDEPQLVLVDKKGANNLDYVSVDKNKVYNNTRHPQTMNWHDAIHGSGY</sequence>
<evidence type="ECO:0000313" key="2">
    <source>
        <dbReference type="EMBL" id="KAF3760880.1"/>
    </source>
</evidence>
<feature type="transmembrane region" description="Helical" evidence="1">
    <location>
        <begin position="146"/>
        <end position="166"/>
    </location>
</feature>
<dbReference type="OrthoDB" id="3790651at2759"/>
<name>A0A9P5CKK9_CRYP1</name>
<dbReference type="AlphaFoldDB" id="A0A9P5CKK9"/>
<keyword evidence="1" id="KW-0472">Membrane</keyword>
<evidence type="ECO:0000256" key="1">
    <source>
        <dbReference type="SAM" id="Phobius"/>
    </source>
</evidence>
<feature type="transmembrane region" description="Helical" evidence="1">
    <location>
        <begin position="519"/>
        <end position="541"/>
    </location>
</feature>
<keyword evidence="1" id="KW-0812">Transmembrane</keyword>
<gene>
    <name evidence="2" type="ORF">M406DRAFT_334503</name>
</gene>
<proteinExistence type="predicted"/>
<accession>A0A9P5CKK9</accession>
<dbReference type="Proteomes" id="UP000803844">
    <property type="component" value="Unassembled WGS sequence"/>
</dbReference>
<keyword evidence="1" id="KW-1133">Transmembrane helix</keyword>
<evidence type="ECO:0000313" key="3">
    <source>
        <dbReference type="Proteomes" id="UP000803844"/>
    </source>
</evidence>
<dbReference type="GeneID" id="63838075"/>
<organism evidence="2 3">
    <name type="scientific">Cryphonectria parasitica (strain ATCC 38755 / EP155)</name>
    <dbReference type="NCBI Taxonomy" id="660469"/>
    <lineage>
        <taxon>Eukaryota</taxon>
        <taxon>Fungi</taxon>
        <taxon>Dikarya</taxon>
        <taxon>Ascomycota</taxon>
        <taxon>Pezizomycotina</taxon>
        <taxon>Sordariomycetes</taxon>
        <taxon>Sordariomycetidae</taxon>
        <taxon>Diaporthales</taxon>
        <taxon>Cryphonectriaceae</taxon>
        <taxon>Cryphonectria-Endothia species complex</taxon>
        <taxon>Cryphonectria</taxon>
    </lineage>
</organism>
<dbReference type="RefSeq" id="XP_040771859.1">
    <property type="nucleotide sequence ID" value="XM_040920946.1"/>
</dbReference>